<dbReference type="PANTHER" id="PTHR42800">
    <property type="entry name" value="EXOINULINASE INUD (AFU_ORTHOLOGUE AFUA_5G00480)"/>
    <property type="match status" value="1"/>
</dbReference>
<evidence type="ECO:0000256" key="3">
    <source>
        <dbReference type="ARBA" id="ARBA00023295"/>
    </source>
</evidence>
<protein>
    <submittedName>
        <fullName evidence="7">Glycoside hydrolase family 32 protein</fullName>
    </submittedName>
</protein>
<gene>
    <name evidence="7" type="ORF">Q9R02_01055</name>
</gene>
<dbReference type="Pfam" id="PF08244">
    <property type="entry name" value="Glyco_hydro_32C"/>
    <property type="match status" value="1"/>
</dbReference>
<reference evidence="7 8" key="1">
    <citation type="submission" date="2023-08" db="EMBL/GenBank/DDBJ databases">
        <title>Arthrobacter horti sp. nov., isolated from forest soil.</title>
        <authorList>
            <person name="Park M."/>
        </authorList>
    </citation>
    <scope>NUCLEOTIDE SEQUENCE [LARGE SCALE GENOMIC DNA]</scope>
    <source>
        <strain evidence="7 8">YJM1</strain>
    </source>
</reference>
<dbReference type="InterPro" id="IPR023296">
    <property type="entry name" value="Glyco_hydro_beta-prop_sf"/>
</dbReference>
<keyword evidence="3 4" id="KW-0326">Glycosidase</keyword>
<evidence type="ECO:0000256" key="1">
    <source>
        <dbReference type="ARBA" id="ARBA00009902"/>
    </source>
</evidence>
<dbReference type="CDD" id="cd18622">
    <property type="entry name" value="GH32_Inu-like"/>
    <property type="match status" value="1"/>
</dbReference>
<dbReference type="SMART" id="SM00640">
    <property type="entry name" value="Glyco_32"/>
    <property type="match status" value="1"/>
</dbReference>
<name>A0ABT9IKD3_9MICC</name>
<accession>A0ABT9IKD3</accession>
<dbReference type="GO" id="GO:0016787">
    <property type="term" value="F:hydrolase activity"/>
    <property type="evidence" value="ECO:0007669"/>
    <property type="project" value="UniProtKB-KW"/>
</dbReference>
<dbReference type="Gene3D" id="2.60.120.560">
    <property type="entry name" value="Exo-inulinase, domain 1"/>
    <property type="match status" value="1"/>
</dbReference>
<evidence type="ECO:0000259" key="6">
    <source>
        <dbReference type="Pfam" id="PF08244"/>
    </source>
</evidence>
<evidence type="ECO:0000313" key="7">
    <source>
        <dbReference type="EMBL" id="MDP5225742.1"/>
    </source>
</evidence>
<dbReference type="EMBL" id="JAVALS010000001">
    <property type="protein sequence ID" value="MDP5225742.1"/>
    <property type="molecule type" value="Genomic_DNA"/>
</dbReference>
<dbReference type="InterPro" id="IPR013148">
    <property type="entry name" value="Glyco_hydro_32_N"/>
</dbReference>
<keyword evidence="2 4" id="KW-0378">Hydrolase</keyword>
<proteinExistence type="inferred from homology"/>
<evidence type="ECO:0000256" key="2">
    <source>
        <dbReference type="ARBA" id="ARBA00022801"/>
    </source>
</evidence>
<evidence type="ECO:0000313" key="8">
    <source>
        <dbReference type="Proteomes" id="UP001232725"/>
    </source>
</evidence>
<evidence type="ECO:0000259" key="5">
    <source>
        <dbReference type="Pfam" id="PF00251"/>
    </source>
</evidence>
<feature type="domain" description="Glycosyl hydrolase family 32 C-terminal" evidence="6">
    <location>
        <begin position="382"/>
        <end position="504"/>
    </location>
</feature>
<dbReference type="SUPFAM" id="SSF75005">
    <property type="entry name" value="Arabinanase/levansucrase/invertase"/>
    <property type="match status" value="1"/>
</dbReference>
<sequence length="516" mass="56711">MSTTTTERRSMTVSQESGAEPFAAEAFRPLIHYTAADRWINDPNGLVHHGGLYHLFFQYNPYGTDHGFMSWGHAVSPDLVRWEDRPVAILCDEDEQIFSGSAVVDSGNSAGFGPDGSSPLVAVYTSHYSDSSPYPKTQAQSLAYSLDGGESWTKHHGNPVLNRGSSDFRDPKVFRYQGPAGEYWVMVAVEAVDRKVVLYRSLDLKDWTYLSEFTSTEVVGQIWECPDLFPLALDGDPDEVRWVLVVSFNQEEGNGGSKGIYFIGDFDGTRFTSAAAENARQAEWEWLDHGRDYYAAVSFNDAPEGRRIMIGWMNNWEYAKDLPTNPWRGSMSVARDLSLHREQGRLVLRQRPAALPDSAGIAVEVPPLAVLEGCRSLPALPSGQAARLEVRLVRELASEMGLVLRAGEGEETVLGYDVETEELFLDRRWAGGGDLGPFFASRESAPLTLDDGGLGLTVILDAGSVEVFAGDGRCVITDQIFSRDESVGLYAYAKGGSARIEGFSLTPLAAAPVIRR</sequence>
<dbReference type="InterPro" id="IPR001362">
    <property type="entry name" value="Glyco_hydro_32"/>
</dbReference>
<keyword evidence="8" id="KW-1185">Reference proteome</keyword>
<dbReference type="InterPro" id="IPR013320">
    <property type="entry name" value="ConA-like_dom_sf"/>
</dbReference>
<evidence type="ECO:0000256" key="4">
    <source>
        <dbReference type="RuleBase" id="RU362110"/>
    </source>
</evidence>
<organism evidence="7 8">
    <name type="scientific">Arthrobacter horti</name>
    <dbReference type="NCBI Taxonomy" id="3068273"/>
    <lineage>
        <taxon>Bacteria</taxon>
        <taxon>Bacillati</taxon>
        <taxon>Actinomycetota</taxon>
        <taxon>Actinomycetes</taxon>
        <taxon>Micrococcales</taxon>
        <taxon>Micrococcaceae</taxon>
        <taxon>Arthrobacter</taxon>
    </lineage>
</organism>
<comment type="similarity">
    <text evidence="1 4">Belongs to the glycosyl hydrolase 32 family.</text>
</comment>
<comment type="caution">
    <text evidence="7">The sequence shown here is derived from an EMBL/GenBank/DDBJ whole genome shotgun (WGS) entry which is preliminary data.</text>
</comment>
<dbReference type="RefSeq" id="WP_305994783.1">
    <property type="nucleotide sequence ID" value="NZ_JAVALS010000001.1"/>
</dbReference>
<dbReference type="PANTHER" id="PTHR42800:SF1">
    <property type="entry name" value="EXOINULINASE INUD (AFU_ORTHOLOGUE AFUA_5G00480)"/>
    <property type="match status" value="1"/>
</dbReference>
<feature type="domain" description="Glycosyl hydrolase family 32 N-terminal" evidence="5">
    <location>
        <begin position="32"/>
        <end position="348"/>
    </location>
</feature>
<dbReference type="Pfam" id="PF00251">
    <property type="entry name" value="Glyco_hydro_32N"/>
    <property type="match status" value="1"/>
</dbReference>
<dbReference type="SUPFAM" id="SSF49899">
    <property type="entry name" value="Concanavalin A-like lectins/glucanases"/>
    <property type="match status" value="1"/>
</dbReference>
<dbReference type="InterPro" id="IPR013189">
    <property type="entry name" value="Glyco_hydro_32_C"/>
</dbReference>
<dbReference type="Gene3D" id="2.115.10.20">
    <property type="entry name" value="Glycosyl hydrolase domain, family 43"/>
    <property type="match status" value="1"/>
</dbReference>
<dbReference type="Proteomes" id="UP001232725">
    <property type="component" value="Unassembled WGS sequence"/>
</dbReference>